<dbReference type="EMBL" id="CACTIH010009304">
    <property type="protein sequence ID" value="CAA3029341.1"/>
    <property type="molecule type" value="Genomic_DNA"/>
</dbReference>
<evidence type="ECO:0000313" key="3">
    <source>
        <dbReference type="Proteomes" id="UP000594638"/>
    </source>
</evidence>
<evidence type="ECO:0000256" key="1">
    <source>
        <dbReference type="SAM" id="MobiDB-lite"/>
    </source>
</evidence>
<sequence>AEDDSDFNDSDNAISSGEDNLEFDKNETEGIELGCDGGATEQDEDDYVGIEHNEDQEADDLECPSFEELLSAISYDDEIGYRFSEFSSEMDMWDPHF</sequence>
<evidence type="ECO:0000313" key="2">
    <source>
        <dbReference type="EMBL" id="CAA3029341.1"/>
    </source>
</evidence>
<organism evidence="2 3">
    <name type="scientific">Olea europaea subsp. europaea</name>
    <dbReference type="NCBI Taxonomy" id="158383"/>
    <lineage>
        <taxon>Eukaryota</taxon>
        <taxon>Viridiplantae</taxon>
        <taxon>Streptophyta</taxon>
        <taxon>Embryophyta</taxon>
        <taxon>Tracheophyta</taxon>
        <taxon>Spermatophyta</taxon>
        <taxon>Magnoliopsida</taxon>
        <taxon>eudicotyledons</taxon>
        <taxon>Gunneridae</taxon>
        <taxon>Pentapetalae</taxon>
        <taxon>asterids</taxon>
        <taxon>lamiids</taxon>
        <taxon>Lamiales</taxon>
        <taxon>Oleaceae</taxon>
        <taxon>Oleeae</taxon>
        <taxon>Olea</taxon>
    </lineage>
</organism>
<feature type="region of interest" description="Disordered" evidence="1">
    <location>
        <begin position="1"/>
        <end position="43"/>
    </location>
</feature>
<dbReference type="Gramene" id="OE9A014979T1">
    <property type="protein sequence ID" value="OE9A014979C1"/>
    <property type="gene ID" value="OE9A014979"/>
</dbReference>
<comment type="caution">
    <text evidence="2">The sequence shown here is derived from an EMBL/GenBank/DDBJ whole genome shotgun (WGS) entry which is preliminary data.</text>
</comment>
<gene>
    <name evidence="2" type="ORF">OLEA9_A014979</name>
</gene>
<keyword evidence="3" id="KW-1185">Reference proteome</keyword>
<dbReference type="Proteomes" id="UP000594638">
    <property type="component" value="Unassembled WGS sequence"/>
</dbReference>
<name>A0A8S0VJ02_OLEEU</name>
<dbReference type="AlphaFoldDB" id="A0A8S0VJ02"/>
<protein>
    <submittedName>
        <fullName evidence="2">Uncharacterized protein</fullName>
    </submittedName>
</protein>
<feature type="non-terminal residue" evidence="2">
    <location>
        <position position="1"/>
    </location>
</feature>
<accession>A0A8S0VJ02</accession>
<reference evidence="2 3" key="1">
    <citation type="submission" date="2019-12" db="EMBL/GenBank/DDBJ databases">
        <authorList>
            <person name="Alioto T."/>
            <person name="Alioto T."/>
            <person name="Gomez Garrido J."/>
        </authorList>
    </citation>
    <scope>NUCLEOTIDE SEQUENCE [LARGE SCALE GENOMIC DNA]</scope>
</reference>
<proteinExistence type="predicted"/>